<evidence type="ECO:0000313" key="2">
    <source>
        <dbReference type="WBParaSite" id="PS1159_v2.g15317.t1"/>
    </source>
</evidence>
<organism evidence="1 2">
    <name type="scientific">Panagrolaimus sp. PS1159</name>
    <dbReference type="NCBI Taxonomy" id="55785"/>
    <lineage>
        <taxon>Eukaryota</taxon>
        <taxon>Metazoa</taxon>
        <taxon>Ecdysozoa</taxon>
        <taxon>Nematoda</taxon>
        <taxon>Chromadorea</taxon>
        <taxon>Rhabditida</taxon>
        <taxon>Tylenchina</taxon>
        <taxon>Panagrolaimomorpha</taxon>
        <taxon>Panagrolaimoidea</taxon>
        <taxon>Panagrolaimidae</taxon>
        <taxon>Panagrolaimus</taxon>
    </lineage>
</organism>
<accession>A0AC35F9J6</accession>
<proteinExistence type="predicted"/>
<name>A0AC35F9J6_9BILA</name>
<dbReference type="Proteomes" id="UP000887580">
    <property type="component" value="Unplaced"/>
</dbReference>
<evidence type="ECO:0000313" key="1">
    <source>
        <dbReference type="Proteomes" id="UP000887580"/>
    </source>
</evidence>
<reference evidence="2" key="1">
    <citation type="submission" date="2022-11" db="UniProtKB">
        <authorList>
            <consortium name="WormBaseParasite"/>
        </authorList>
    </citation>
    <scope>IDENTIFICATION</scope>
</reference>
<sequence>NAKTKACEIQAGIERNGKKSLVDFEIPKTKAKLEAIQLKRQEYLKSKELAADSKKQLKMNRLEVHEAAKKIKRTKKSIKKPRKTSGSISMEEMMFQLLELQDSCGFNERHPELNGQFEGDKIVNKQRNNVLQKLSNCSSKAFNDAKTVENYNKVEDCEEAFLLGSEK</sequence>
<protein>
    <submittedName>
        <fullName evidence="2">Uncharacterized protein</fullName>
    </submittedName>
</protein>
<dbReference type="WBParaSite" id="PS1159_v2.g15317.t1">
    <property type="protein sequence ID" value="PS1159_v2.g15317.t1"/>
    <property type="gene ID" value="PS1159_v2.g15317"/>
</dbReference>